<evidence type="ECO:0000256" key="6">
    <source>
        <dbReference type="ARBA" id="ARBA00023049"/>
    </source>
</evidence>
<evidence type="ECO:0000313" key="10">
    <source>
        <dbReference type="Proteomes" id="UP000190135"/>
    </source>
</evidence>
<dbReference type="PANTHER" id="PTHR21666:SF288">
    <property type="entry name" value="CELL DIVISION PROTEIN YTFB"/>
    <property type="match status" value="1"/>
</dbReference>
<feature type="transmembrane region" description="Helical" evidence="7">
    <location>
        <begin position="32"/>
        <end position="57"/>
    </location>
</feature>
<protein>
    <submittedName>
        <fullName evidence="9">Murein DD-endopeptidase MepM and murein hydrolase activator NlpD, contain LysM domain</fullName>
    </submittedName>
</protein>
<evidence type="ECO:0000313" key="9">
    <source>
        <dbReference type="EMBL" id="SKA25728.1"/>
    </source>
</evidence>
<dbReference type="InterPro" id="IPR016047">
    <property type="entry name" value="M23ase_b-sheet_dom"/>
</dbReference>
<sequence length="645" mass="70235">MTRRSLAKPNIGDEPPLVADRRRKPDRRRVSLRWLAGTLLTGVTSTALMGIALSGALEGRPDVAVPPSLMVRPAAAAALADVVEKGERVVATLIPLARSRRTLSVSTMNREGDREVIRTQPFAYVTMALGLRHPTSASYPPFDPLAIFEEEADEKGAEEGVSPVIYGTKVESEVTLKVEPFDFSDPNFDEAGVPTAEAAEELVRSVSGKVGDKPLQVASLLPIDSFVVDPFMDASQYEPGSAFRVVTENVSVALPDDDGSPEKRFYEEIVPLREERPVKEVLAESGLDEESSGAAADQLIALMGTDTLAVGNVLRIGVEESGAGSRPVRLSLYDQSRHLFTVAATDSGTFEQATPPAFSAAVSEAFDENATEGELRDKMPTVYDGIYQAALAYGLNDELSQTLLRILAVDVDLQAPLAPDDRLTLLYSLDGEDETVSDDSEILYVEARFGESTQKYYRFRSEDGHFDYYGADGRSAKQFLLRNPVPNGRFTSSFGMRRHPVLGYSRMHWGVDWAAPRGTKILAAGSGVVESAGWTSGFGRHTVIRHANGYETSYSHQSKIADGVVPGARVRQGQVIGEIGSSGLATGNHLHYELMVNGKKVDPMRVRLPSGRKLEGDELLAFERERDRIDKLIQEQANPPRIAGR</sequence>
<dbReference type="STRING" id="1365950.SAMN05428963_1105"/>
<keyword evidence="6" id="KW-0482">Metalloprotease</keyword>
<dbReference type="RefSeq" id="WP_078709117.1">
    <property type="nucleotide sequence ID" value="NZ_FUXL01000010.1"/>
</dbReference>
<gene>
    <name evidence="9" type="ORF">SAMN05428963_1105</name>
</gene>
<dbReference type="OrthoDB" id="9805070at2"/>
<evidence type="ECO:0000256" key="4">
    <source>
        <dbReference type="ARBA" id="ARBA00022801"/>
    </source>
</evidence>
<keyword evidence="3" id="KW-0479">Metal-binding</keyword>
<reference evidence="9 10" key="1">
    <citation type="submission" date="2017-02" db="EMBL/GenBank/DDBJ databases">
        <authorList>
            <person name="Peterson S.W."/>
        </authorList>
    </citation>
    <scope>NUCLEOTIDE SEQUENCE [LARGE SCALE GENOMIC DNA]</scope>
    <source>
        <strain evidence="9 10">USBA 369</strain>
    </source>
</reference>
<comment type="cofactor">
    <cofactor evidence="1">
        <name>Zn(2+)</name>
        <dbReference type="ChEBI" id="CHEBI:29105"/>
    </cofactor>
</comment>
<evidence type="ECO:0000256" key="1">
    <source>
        <dbReference type="ARBA" id="ARBA00001947"/>
    </source>
</evidence>
<keyword evidence="5" id="KW-0862">Zinc</keyword>
<organism evidence="9 10">
    <name type="scientific">Consotaella salsifontis</name>
    <dbReference type="NCBI Taxonomy" id="1365950"/>
    <lineage>
        <taxon>Bacteria</taxon>
        <taxon>Pseudomonadati</taxon>
        <taxon>Pseudomonadota</taxon>
        <taxon>Alphaproteobacteria</taxon>
        <taxon>Hyphomicrobiales</taxon>
        <taxon>Aurantimonadaceae</taxon>
        <taxon>Consotaella</taxon>
    </lineage>
</organism>
<evidence type="ECO:0000256" key="3">
    <source>
        <dbReference type="ARBA" id="ARBA00022723"/>
    </source>
</evidence>
<proteinExistence type="predicted"/>
<dbReference type="EMBL" id="FUXL01000010">
    <property type="protein sequence ID" value="SKA25728.1"/>
    <property type="molecule type" value="Genomic_DNA"/>
</dbReference>
<keyword evidence="7" id="KW-1133">Transmembrane helix</keyword>
<dbReference type="GO" id="GO:0006508">
    <property type="term" value="P:proteolysis"/>
    <property type="evidence" value="ECO:0007669"/>
    <property type="project" value="UniProtKB-KW"/>
</dbReference>
<feature type="domain" description="M23ase beta-sheet core" evidence="8">
    <location>
        <begin position="506"/>
        <end position="603"/>
    </location>
</feature>
<dbReference type="GO" id="GO:0046872">
    <property type="term" value="F:metal ion binding"/>
    <property type="evidence" value="ECO:0007669"/>
    <property type="project" value="UniProtKB-KW"/>
</dbReference>
<evidence type="ECO:0000259" key="8">
    <source>
        <dbReference type="Pfam" id="PF01551"/>
    </source>
</evidence>
<accession>A0A1T4SCV1</accession>
<name>A0A1T4SCV1_9HYPH</name>
<dbReference type="SUPFAM" id="SSF51261">
    <property type="entry name" value="Duplicated hybrid motif"/>
    <property type="match status" value="1"/>
</dbReference>
<keyword evidence="4 9" id="KW-0378">Hydrolase</keyword>
<dbReference type="Gene3D" id="3.10.450.350">
    <property type="match status" value="1"/>
</dbReference>
<dbReference type="Proteomes" id="UP000190135">
    <property type="component" value="Unassembled WGS sequence"/>
</dbReference>
<keyword evidence="2" id="KW-0645">Protease</keyword>
<dbReference type="CDD" id="cd12797">
    <property type="entry name" value="M23_peptidase"/>
    <property type="match status" value="1"/>
</dbReference>
<dbReference type="PANTHER" id="PTHR21666">
    <property type="entry name" value="PEPTIDASE-RELATED"/>
    <property type="match status" value="1"/>
</dbReference>
<dbReference type="InterPro" id="IPR011055">
    <property type="entry name" value="Dup_hybrid_motif"/>
</dbReference>
<keyword evidence="7" id="KW-0472">Membrane</keyword>
<evidence type="ECO:0000256" key="5">
    <source>
        <dbReference type="ARBA" id="ARBA00022833"/>
    </source>
</evidence>
<evidence type="ECO:0000256" key="7">
    <source>
        <dbReference type="SAM" id="Phobius"/>
    </source>
</evidence>
<dbReference type="GO" id="GO:0004222">
    <property type="term" value="F:metalloendopeptidase activity"/>
    <property type="evidence" value="ECO:0007669"/>
    <property type="project" value="TreeGrafter"/>
</dbReference>
<keyword evidence="7" id="KW-0812">Transmembrane</keyword>
<keyword evidence="10" id="KW-1185">Reference proteome</keyword>
<dbReference type="Gene3D" id="2.70.70.10">
    <property type="entry name" value="Glucose Permease (Domain IIA)"/>
    <property type="match status" value="1"/>
</dbReference>
<evidence type="ECO:0000256" key="2">
    <source>
        <dbReference type="ARBA" id="ARBA00022670"/>
    </source>
</evidence>
<dbReference type="AlphaFoldDB" id="A0A1T4SCV1"/>
<dbReference type="Pfam" id="PF01551">
    <property type="entry name" value="Peptidase_M23"/>
    <property type="match status" value="1"/>
</dbReference>
<dbReference type="InterPro" id="IPR050570">
    <property type="entry name" value="Cell_wall_metabolism_enzyme"/>
</dbReference>